<accession>A0A401RZU7</accession>
<sequence>MTYAGGSGAARQLHFTTVPRLRVETASSDWLYVGAASGRLLRLGNELISPRPPASRFHPDCVGVGLCLTAPGPVQRGLVWSGRLRDV</sequence>
<evidence type="ECO:0000313" key="1">
    <source>
        <dbReference type="EMBL" id="GCC23681.1"/>
    </source>
</evidence>
<proteinExistence type="predicted"/>
<protein>
    <submittedName>
        <fullName evidence="1">Uncharacterized protein</fullName>
    </submittedName>
</protein>
<dbReference type="Proteomes" id="UP000287033">
    <property type="component" value="Unassembled WGS sequence"/>
</dbReference>
<evidence type="ECO:0000313" key="2">
    <source>
        <dbReference type="Proteomes" id="UP000287033"/>
    </source>
</evidence>
<dbReference type="AlphaFoldDB" id="A0A401RZU7"/>
<reference evidence="1 2" key="1">
    <citation type="journal article" date="2018" name="Nat. Ecol. Evol.">
        <title>Shark genomes provide insights into elasmobranch evolution and the origin of vertebrates.</title>
        <authorList>
            <person name="Hara Y"/>
            <person name="Yamaguchi K"/>
            <person name="Onimaru K"/>
            <person name="Kadota M"/>
            <person name="Koyanagi M"/>
            <person name="Keeley SD"/>
            <person name="Tatsumi K"/>
            <person name="Tanaka K"/>
            <person name="Motone F"/>
            <person name="Kageyama Y"/>
            <person name="Nozu R"/>
            <person name="Adachi N"/>
            <person name="Nishimura O"/>
            <person name="Nakagawa R"/>
            <person name="Tanegashima C"/>
            <person name="Kiyatake I"/>
            <person name="Matsumoto R"/>
            <person name="Murakumo K"/>
            <person name="Nishida K"/>
            <person name="Terakita A"/>
            <person name="Kuratani S"/>
            <person name="Sato K"/>
            <person name="Hyodo S Kuraku.S."/>
        </authorList>
    </citation>
    <scope>NUCLEOTIDE SEQUENCE [LARGE SCALE GENOMIC DNA]</scope>
</reference>
<comment type="caution">
    <text evidence="1">The sequence shown here is derived from an EMBL/GenBank/DDBJ whole genome shotgun (WGS) entry which is preliminary data.</text>
</comment>
<organism evidence="1 2">
    <name type="scientific">Chiloscyllium punctatum</name>
    <name type="common">Brownbanded bambooshark</name>
    <name type="synonym">Hemiscyllium punctatum</name>
    <dbReference type="NCBI Taxonomy" id="137246"/>
    <lineage>
        <taxon>Eukaryota</taxon>
        <taxon>Metazoa</taxon>
        <taxon>Chordata</taxon>
        <taxon>Craniata</taxon>
        <taxon>Vertebrata</taxon>
        <taxon>Chondrichthyes</taxon>
        <taxon>Elasmobranchii</taxon>
        <taxon>Galeomorphii</taxon>
        <taxon>Galeoidea</taxon>
        <taxon>Orectolobiformes</taxon>
        <taxon>Hemiscylliidae</taxon>
        <taxon>Chiloscyllium</taxon>
    </lineage>
</organism>
<dbReference type="EMBL" id="BEZZ01000036">
    <property type="protein sequence ID" value="GCC23681.1"/>
    <property type="molecule type" value="Genomic_DNA"/>
</dbReference>
<gene>
    <name evidence="1" type="ORF">chiPu_0002079</name>
</gene>
<keyword evidence="2" id="KW-1185">Reference proteome</keyword>
<name>A0A401RZU7_CHIPU</name>